<evidence type="ECO:0000256" key="5">
    <source>
        <dbReference type="ARBA" id="ARBA00023251"/>
    </source>
</evidence>
<reference evidence="9 10" key="1">
    <citation type="submission" date="2020-05" db="EMBL/GenBank/DDBJ databases">
        <title>Genome Sequencing of Type Strains.</title>
        <authorList>
            <person name="Lemaire J.F."/>
            <person name="Inderbitzin P."/>
            <person name="Gregorio O.A."/>
            <person name="Collins S.B."/>
            <person name="Wespe N."/>
            <person name="Knight-Connoni V."/>
        </authorList>
    </citation>
    <scope>NUCLEOTIDE SEQUENCE [LARGE SCALE GENOMIC DNA]</scope>
    <source>
        <strain evidence="9 10">DSM 20512</strain>
    </source>
</reference>
<feature type="transmembrane region" description="Helical" evidence="7">
    <location>
        <begin position="252"/>
        <end position="270"/>
    </location>
</feature>
<protein>
    <submittedName>
        <fullName evidence="9">ABC transporter permease</fullName>
    </submittedName>
</protein>
<dbReference type="InterPro" id="IPR013525">
    <property type="entry name" value="ABC2_TM"/>
</dbReference>
<feature type="transmembrane region" description="Helical" evidence="7">
    <location>
        <begin position="88"/>
        <end position="106"/>
    </location>
</feature>
<dbReference type="PANTHER" id="PTHR43229">
    <property type="entry name" value="NODULATION PROTEIN J"/>
    <property type="match status" value="1"/>
</dbReference>
<dbReference type="PANTHER" id="PTHR43229:SF2">
    <property type="entry name" value="NODULATION PROTEIN J"/>
    <property type="match status" value="1"/>
</dbReference>
<evidence type="ECO:0000259" key="8">
    <source>
        <dbReference type="Pfam" id="PF01061"/>
    </source>
</evidence>
<name>A0A850DX51_9MICO</name>
<evidence type="ECO:0000256" key="3">
    <source>
        <dbReference type="ARBA" id="ARBA00022989"/>
    </source>
</evidence>
<keyword evidence="2 7" id="KW-0812">Transmembrane</keyword>
<organism evidence="9 10">
    <name type="scientific">Curtobacterium citreum</name>
    <dbReference type="NCBI Taxonomy" id="2036"/>
    <lineage>
        <taxon>Bacteria</taxon>
        <taxon>Bacillati</taxon>
        <taxon>Actinomycetota</taxon>
        <taxon>Actinomycetes</taxon>
        <taxon>Micrococcales</taxon>
        <taxon>Microbacteriaceae</taxon>
        <taxon>Curtobacterium</taxon>
    </lineage>
</organism>
<dbReference type="Pfam" id="PF01061">
    <property type="entry name" value="ABC2_membrane"/>
    <property type="match status" value="1"/>
</dbReference>
<proteinExistence type="predicted"/>
<accession>A0A850DX51</accession>
<feature type="transmembrane region" description="Helical" evidence="7">
    <location>
        <begin position="49"/>
        <end position="68"/>
    </location>
</feature>
<dbReference type="Proteomes" id="UP000539146">
    <property type="component" value="Unassembled WGS sequence"/>
</dbReference>
<evidence type="ECO:0000256" key="7">
    <source>
        <dbReference type="SAM" id="Phobius"/>
    </source>
</evidence>
<evidence type="ECO:0000256" key="2">
    <source>
        <dbReference type="ARBA" id="ARBA00022692"/>
    </source>
</evidence>
<evidence type="ECO:0000256" key="4">
    <source>
        <dbReference type="ARBA" id="ARBA00023136"/>
    </source>
</evidence>
<feature type="compositionally biased region" description="Low complexity" evidence="6">
    <location>
        <begin position="1"/>
        <end position="20"/>
    </location>
</feature>
<keyword evidence="3 7" id="KW-1133">Transmembrane helix</keyword>
<evidence type="ECO:0000256" key="1">
    <source>
        <dbReference type="ARBA" id="ARBA00004141"/>
    </source>
</evidence>
<feature type="transmembrane region" description="Helical" evidence="7">
    <location>
        <begin position="162"/>
        <end position="183"/>
    </location>
</feature>
<dbReference type="InterPro" id="IPR051784">
    <property type="entry name" value="Nod_factor_ABC_transporter"/>
</dbReference>
<dbReference type="RefSeq" id="WP_175326734.1">
    <property type="nucleotide sequence ID" value="NZ_JABMCG010000125.1"/>
</dbReference>
<dbReference type="InterPro" id="IPR000412">
    <property type="entry name" value="ABC_2_transport"/>
</dbReference>
<dbReference type="AlphaFoldDB" id="A0A850DX51"/>
<feature type="transmembrane region" description="Helical" evidence="7">
    <location>
        <begin position="127"/>
        <end position="150"/>
    </location>
</feature>
<keyword evidence="4 7" id="KW-0472">Membrane</keyword>
<dbReference type="GO" id="GO:0140359">
    <property type="term" value="F:ABC-type transporter activity"/>
    <property type="evidence" value="ECO:0007669"/>
    <property type="project" value="InterPro"/>
</dbReference>
<gene>
    <name evidence="9" type="ORF">HP467_15580</name>
</gene>
<dbReference type="GO" id="GO:0043190">
    <property type="term" value="C:ATP-binding cassette (ABC) transporter complex"/>
    <property type="evidence" value="ECO:0007669"/>
    <property type="project" value="InterPro"/>
</dbReference>
<evidence type="ECO:0000256" key="6">
    <source>
        <dbReference type="SAM" id="MobiDB-lite"/>
    </source>
</evidence>
<feature type="region of interest" description="Disordered" evidence="6">
    <location>
        <begin position="1"/>
        <end position="23"/>
    </location>
</feature>
<comment type="caution">
    <text evidence="9">The sequence shown here is derived from an EMBL/GenBank/DDBJ whole genome shotgun (WGS) entry which is preliminary data.</text>
</comment>
<dbReference type="GO" id="GO:0046677">
    <property type="term" value="P:response to antibiotic"/>
    <property type="evidence" value="ECO:0007669"/>
    <property type="project" value="UniProtKB-KW"/>
</dbReference>
<dbReference type="EMBL" id="JABMCG010000125">
    <property type="protein sequence ID" value="NUU29511.1"/>
    <property type="molecule type" value="Genomic_DNA"/>
</dbReference>
<feature type="domain" description="ABC-2 type transporter transmembrane" evidence="8">
    <location>
        <begin position="39"/>
        <end position="233"/>
    </location>
</feature>
<evidence type="ECO:0000313" key="9">
    <source>
        <dbReference type="EMBL" id="NUU29511.1"/>
    </source>
</evidence>
<comment type="subcellular location">
    <subcellularLocation>
        <location evidence="1">Membrane</location>
        <topology evidence="1">Multi-pass membrane protein</topology>
    </subcellularLocation>
</comment>
<sequence length="277" mass="29186">MTATTAAPAAATTTSTAPSSVGSARATAGRLPIRYVLLETRRQLRNVKAMVFTFAIPVVMLLVFGAAYGGQVDPVTHLPFLVVTTLQMTAYGAMMAALSQAFSLVTERSIGWNRQLRVTPLSGWAFLVSKLVAAMAFSAVSVVITFAIAILGMHASLGAGHWAAAGLGIWAGVVPFALIAILVGQFAKPAYAQPLFMVVFMGLSILGGLWVPLSVMPAWMGSIAHLLPSYWLNRIGQMGAGATGSAGVTEPALVLVGWTVVLAAVIVWRYRRDAARR</sequence>
<feature type="transmembrane region" description="Helical" evidence="7">
    <location>
        <begin position="195"/>
        <end position="220"/>
    </location>
</feature>
<evidence type="ECO:0000313" key="10">
    <source>
        <dbReference type="Proteomes" id="UP000539146"/>
    </source>
</evidence>
<keyword evidence="5" id="KW-0046">Antibiotic resistance</keyword>
<dbReference type="PIRSF" id="PIRSF006648">
    <property type="entry name" value="DrrB"/>
    <property type="match status" value="1"/>
</dbReference>